<name>A0A9Q8WL50_9PEZI</name>
<evidence type="ECO:0000313" key="8">
    <source>
        <dbReference type="EMBL" id="UQC87429.1"/>
    </source>
</evidence>
<dbReference type="GO" id="GO:0016705">
    <property type="term" value="F:oxidoreductase activity, acting on paired donors, with incorporation or reduction of molecular oxygen"/>
    <property type="evidence" value="ECO:0007669"/>
    <property type="project" value="InterPro"/>
</dbReference>
<sequence>MYNKETVNLTQSDTVILQSNFYNTLDAIYEDERMQSLFTAIDPEMHKALKRPVAQKYSMTSIRTLEYLVDPCTKMFTDAMTDMQGQVVDLGTWVQWYAFDVIGAITFSRRFGFMETRSDVNDVISGIETGLMYGGIIGEVPSLHKYLLGNITLRKVMEKLGVPDPLPIVMNMVMEGLEDYDAKQDSSERGDFLAYLRREQASTGEHISTRDMMNHLMGNLLAGSDTTGIALRALFYYVLRDKRVYDILQKEIDEAQAKGELSPVVTFGESQKLVYLQACIKESMRMHPGVSYPLERIVPKTGAEISGFHLPAGTIVGMNAAVIHRDRSIFGDDADTFRPERWLSDDIEAVKTMDRHNMSFGAGVRTCIGKNISIMEVGKVVPQILRQFSLEWASSEPEWQVTTYWFAKQSGLLPRYRKLVCKAKKYESPMEISRHLHRLPRKNGIPKPLRALCICPATYSTKRRREVTIRGVLELSRVLVHWGPKATEFLDRHVSRVASDYHSRPSSSVRSHPSTPNYQRLKEASELTSAVVVEQVTKFVLRVETAVHVSSVVRIPKEEGNQDLQKDAQNDSNPRLMVYHLELRIEQELMAMHPLCLGLSMSWEDPYHTAQTNAKRLRSALRMSPRLKMALFTVSSRFANPGVIPWSPEDFANRAQSLSSDSELSVDELKASFLLCLHAMSDSLTWATVTETTKITRMADLYYTMCLGGQRNVSGRAFDLNGEKDAGGGDGLAARRRDEAEDLDAEMEEWARVWWCIYRLDSCCCAITASPNAISNRLEEKIRLTSESPTESMIQPSLDSEHNQDLSQHESLSRSTHPKHWRTMKAIFSQPACTNQSLYLGVCTFVRSVTELRSLVKSGRTKGLENRLRELESDSAATAFALPSWYFQPVRNLSVGETGGDHASRLKNLLVWSCSDLLLAICAVEMSGSSTAAAPDLTAHWHSILDKANDAAEVVGKWKPAYLDVVDPLCSYIVLLVGAIFSLQRALSSEMSLFSSQLDLLELFMEQIGSRWPIANRLGSKYFSFMVSEDEQADPKGGKESLQSIQRNLSSGKSTCTLETALTYVRQLTHPFDGQPVHPVLKGDAPGAIISGPTEARDASNGCYSNTHEEGYGHYYGLDDVDFASLEGVFGDMDPMDMLLQVGC</sequence>
<evidence type="ECO:0000256" key="6">
    <source>
        <dbReference type="PIRSR" id="PIRSR602401-1"/>
    </source>
</evidence>
<dbReference type="Pfam" id="PF00067">
    <property type="entry name" value="p450"/>
    <property type="match status" value="1"/>
</dbReference>
<dbReference type="KEGG" id="clup:CLUP02_12934"/>
<reference evidence="8" key="1">
    <citation type="journal article" date="2021" name="Mol. Plant Microbe Interact.">
        <title>Complete Genome Sequence of the Plant-Pathogenic Fungus Colletotrichum lupini.</title>
        <authorList>
            <person name="Baroncelli R."/>
            <person name="Pensec F."/>
            <person name="Da Lio D."/>
            <person name="Boufleur T."/>
            <person name="Vicente I."/>
            <person name="Sarrocco S."/>
            <person name="Picot A."/>
            <person name="Baraldi E."/>
            <person name="Sukno S."/>
            <person name="Thon M."/>
            <person name="Le Floch G."/>
        </authorList>
    </citation>
    <scope>NUCLEOTIDE SEQUENCE</scope>
    <source>
        <strain evidence="8">IMI 504893</strain>
    </source>
</reference>
<feature type="region of interest" description="Disordered" evidence="7">
    <location>
        <begin position="785"/>
        <end position="818"/>
    </location>
</feature>
<evidence type="ECO:0000256" key="7">
    <source>
        <dbReference type="SAM" id="MobiDB-lite"/>
    </source>
</evidence>
<gene>
    <name evidence="8" type="ORF">CLUP02_12934</name>
</gene>
<evidence type="ECO:0000256" key="1">
    <source>
        <dbReference type="ARBA" id="ARBA00001971"/>
    </source>
</evidence>
<evidence type="ECO:0000256" key="3">
    <source>
        <dbReference type="ARBA" id="ARBA00022617"/>
    </source>
</evidence>
<dbReference type="InterPro" id="IPR017972">
    <property type="entry name" value="Cyt_P450_CS"/>
</dbReference>
<evidence type="ECO:0000313" key="9">
    <source>
        <dbReference type="Proteomes" id="UP000830671"/>
    </source>
</evidence>
<dbReference type="InterPro" id="IPR050121">
    <property type="entry name" value="Cytochrome_P450_monoxygenase"/>
</dbReference>
<dbReference type="CDD" id="cd12148">
    <property type="entry name" value="fungal_TF_MHR"/>
    <property type="match status" value="1"/>
</dbReference>
<comment type="cofactor">
    <cofactor evidence="1 6">
        <name>heme</name>
        <dbReference type="ChEBI" id="CHEBI:30413"/>
    </cofactor>
</comment>
<dbReference type="InterPro" id="IPR036396">
    <property type="entry name" value="Cyt_P450_sf"/>
</dbReference>
<dbReference type="Proteomes" id="UP000830671">
    <property type="component" value="Chromosome 6"/>
</dbReference>
<evidence type="ECO:0000256" key="5">
    <source>
        <dbReference type="ARBA" id="ARBA00023004"/>
    </source>
</evidence>
<keyword evidence="9" id="KW-1185">Reference proteome</keyword>
<protein>
    <recommendedName>
        <fullName evidence="10">Transcription factor domain-containing protein</fullName>
    </recommendedName>
</protein>
<dbReference type="InterPro" id="IPR001128">
    <property type="entry name" value="Cyt_P450"/>
</dbReference>
<keyword evidence="5 6" id="KW-0408">Iron</keyword>
<dbReference type="RefSeq" id="XP_049149038.1">
    <property type="nucleotide sequence ID" value="XM_049291892.1"/>
</dbReference>
<keyword evidence="3 6" id="KW-0349">Heme</keyword>
<accession>A0A9Q8WL50</accession>
<dbReference type="EMBL" id="CP019478">
    <property type="protein sequence ID" value="UQC87429.1"/>
    <property type="molecule type" value="Genomic_DNA"/>
</dbReference>
<dbReference type="CDD" id="cd11060">
    <property type="entry name" value="CYP57A1-like"/>
    <property type="match status" value="1"/>
</dbReference>
<dbReference type="GO" id="GO:0005506">
    <property type="term" value="F:iron ion binding"/>
    <property type="evidence" value="ECO:0007669"/>
    <property type="project" value="InterPro"/>
</dbReference>
<dbReference type="PRINTS" id="PR00463">
    <property type="entry name" value="EP450I"/>
</dbReference>
<dbReference type="Gene3D" id="1.10.630.10">
    <property type="entry name" value="Cytochrome P450"/>
    <property type="match status" value="1"/>
</dbReference>
<comment type="similarity">
    <text evidence="2">Belongs to the cytochrome P450 family.</text>
</comment>
<dbReference type="GO" id="GO:0020037">
    <property type="term" value="F:heme binding"/>
    <property type="evidence" value="ECO:0007669"/>
    <property type="project" value="InterPro"/>
</dbReference>
<proteinExistence type="inferred from homology"/>
<dbReference type="PRINTS" id="PR00385">
    <property type="entry name" value="P450"/>
</dbReference>
<dbReference type="GO" id="GO:0004497">
    <property type="term" value="F:monooxygenase activity"/>
    <property type="evidence" value="ECO:0007669"/>
    <property type="project" value="InterPro"/>
</dbReference>
<keyword evidence="4 6" id="KW-0479">Metal-binding</keyword>
<evidence type="ECO:0000256" key="2">
    <source>
        <dbReference type="ARBA" id="ARBA00010617"/>
    </source>
</evidence>
<dbReference type="AlphaFoldDB" id="A0A9Q8WL50"/>
<evidence type="ECO:0000256" key="4">
    <source>
        <dbReference type="ARBA" id="ARBA00022723"/>
    </source>
</evidence>
<feature type="compositionally biased region" description="Polar residues" evidence="7">
    <location>
        <begin position="785"/>
        <end position="798"/>
    </location>
</feature>
<dbReference type="PANTHER" id="PTHR24305">
    <property type="entry name" value="CYTOCHROME P450"/>
    <property type="match status" value="1"/>
</dbReference>
<dbReference type="SUPFAM" id="SSF48264">
    <property type="entry name" value="Cytochrome P450"/>
    <property type="match status" value="1"/>
</dbReference>
<dbReference type="PROSITE" id="PS00086">
    <property type="entry name" value="CYTOCHROME_P450"/>
    <property type="match status" value="1"/>
</dbReference>
<organism evidence="8 9">
    <name type="scientific">Colletotrichum lupini</name>
    <dbReference type="NCBI Taxonomy" id="145971"/>
    <lineage>
        <taxon>Eukaryota</taxon>
        <taxon>Fungi</taxon>
        <taxon>Dikarya</taxon>
        <taxon>Ascomycota</taxon>
        <taxon>Pezizomycotina</taxon>
        <taxon>Sordariomycetes</taxon>
        <taxon>Hypocreomycetidae</taxon>
        <taxon>Glomerellales</taxon>
        <taxon>Glomerellaceae</taxon>
        <taxon>Colletotrichum</taxon>
        <taxon>Colletotrichum acutatum species complex</taxon>
    </lineage>
</organism>
<dbReference type="GeneID" id="73346902"/>
<dbReference type="PANTHER" id="PTHR24305:SF232">
    <property type="entry name" value="P450, PUTATIVE (EUROFUNG)-RELATED"/>
    <property type="match status" value="1"/>
</dbReference>
<dbReference type="InterPro" id="IPR002401">
    <property type="entry name" value="Cyt_P450_E_grp-I"/>
</dbReference>
<evidence type="ECO:0008006" key="10">
    <source>
        <dbReference type="Google" id="ProtNLM"/>
    </source>
</evidence>
<feature type="binding site" description="axial binding residue" evidence="6">
    <location>
        <position position="367"/>
    </location>
    <ligand>
        <name>heme</name>
        <dbReference type="ChEBI" id="CHEBI:30413"/>
    </ligand>
    <ligandPart>
        <name>Fe</name>
        <dbReference type="ChEBI" id="CHEBI:18248"/>
    </ligandPart>
</feature>
<feature type="compositionally biased region" description="Basic and acidic residues" evidence="7">
    <location>
        <begin position="799"/>
        <end position="812"/>
    </location>
</feature>